<dbReference type="InterPro" id="IPR006073">
    <property type="entry name" value="GTP-bd"/>
</dbReference>
<dbReference type="EMBL" id="CP000529">
    <property type="protein sequence ID" value="ABM38050.1"/>
    <property type="molecule type" value="Genomic_DNA"/>
</dbReference>
<dbReference type="RefSeq" id="WP_011802127.1">
    <property type="nucleotide sequence ID" value="NC_008781.1"/>
</dbReference>
<dbReference type="InterPro" id="IPR027417">
    <property type="entry name" value="P-loop_NTPase"/>
</dbReference>
<evidence type="ECO:0000259" key="1">
    <source>
        <dbReference type="Pfam" id="PF01926"/>
    </source>
</evidence>
<dbReference type="SUPFAM" id="SSF52540">
    <property type="entry name" value="P-loop containing nucleoside triphosphate hydrolases"/>
    <property type="match status" value="1"/>
</dbReference>
<gene>
    <name evidence="2" type="ordered locus">Pnap_2748</name>
</gene>
<keyword evidence="3" id="KW-1185">Reference proteome</keyword>
<dbReference type="eggNOG" id="COG0699">
    <property type="taxonomic scope" value="Bacteria"/>
</dbReference>
<protein>
    <recommendedName>
        <fullName evidence="1">G domain-containing protein</fullName>
    </recommendedName>
</protein>
<dbReference type="HOGENOM" id="CLU_084759_0_0_4"/>
<organism evidence="2 3">
    <name type="scientific">Polaromonas naphthalenivorans (strain CJ2)</name>
    <dbReference type="NCBI Taxonomy" id="365044"/>
    <lineage>
        <taxon>Bacteria</taxon>
        <taxon>Pseudomonadati</taxon>
        <taxon>Pseudomonadota</taxon>
        <taxon>Betaproteobacteria</taxon>
        <taxon>Burkholderiales</taxon>
        <taxon>Comamonadaceae</taxon>
        <taxon>Polaromonas</taxon>
    </lineage>
</organism>
<dbReference type="Proteomes" id="UP000000644">
    <property type="component" value="Chromosome"/>
</dbReference>
<proteinExistence type="predicted"/>
<reference evidence="3" key="1">
    <citation type="journal article" date="2009" name="Environ. Microbiol.">
        <title>The genome of Polaromonas naphthalenivorans strain CJ2, isolated from coal tar-contaminated sediment, reveals physiological and metabolic versatility and evolution through extensive horizontal gene transfer.</title>
        <authorList>
            <person name="Yagi J.M."/>
            <person name="Sims D."/>
            <person name="Brettin T."/>
            <person name="Bruce D."/>
            <person name="Madsen E.L."/>
        </authorList>
    </citation>
    <scope>NUCLEOTIDE SEQUENCE [LARGE SCALE GENOMIC DNA]</scope>
    <source>
        <strain evidence="3">CJ2</strain>
    </source>
</reference>
<dbReference type="STRING" id="365044.Pnap_2748"/>
<name>A1VQX2_POLNA</name>
<sequence length="286" mass="32620">MIEKKLFEDLKCIDPNLSIQLDAWSKAINSQQQKICVAACGLLKAGKSTLLNMLTDHLDTEFFKSGIIRETIRNQSFVTNDFVFMDTPGIDAKVDDDKEAFEGIAKADILLMVHHPQGELQMQELEFLKKLVLISSKDLGKRLVLVFTHFEAYKEIQDDLAAKVISQCKSVIGIEPKYFWVSNTSYKKGQLEGKSRLREASNIPILKAHINVMHDKLGPILLAARSARLEKNRKQFMGALQNATRERREKINQIRAPHLKNLGSFSKRMERLHQDLDVRLAAYDKI</sequence>
<dbReference type="AlphaFoldDB" id="A1VQX2"/>
<evidence type="ECO:0000313" key="2">
    <source>
        <dbReference type="EMBL" id="ABM38050.1"/>
    </source>
</evidence>
<accession>A1VQX2</accession>
<dbReference type="OrthoDB" id="9180582at2"/>
<dbReference type="GO" id="GO:0005525">
    <property type="term" value="F:GTP binding"/>
    <property type="evidence" value="ECO:0007669"/>
    <property type="project" value="InterPro"/>
</dbReference>
<feature type="domain" description="G" evidence="1">
    <location>
        <begin position="37"/>
        <end position="131"/>
    </location>
</feature>
<dbReference type="KEGG" id="pna:Pnap_2748"/>
<dbReference type="Gene3D" id="3.40.50.300">
    <property type="entry name" value="P-loop containing nucleotide triphosphate hydrolases"/>
    <property type="match status" value="1"/>
</dbReference>
<evidence type="ECO:0000313" key="3">
    <source>
        <dbReference type="Proteomes" id="UP000000644"/>
    </source>
</evidence>
<dbReference type="Pfam" id="PF01926">
    <property type="entry name" value="MMR_HSR1"/>
    <property type="match status" value="1"/>
</dbReference>